<protein>
    <recommendedName>
        <fullName evidence="3">Neurite outgrowth-associated protein</fullName>
    </recommendedName>
</protein>
<dbReference type="AlphaFoldDB" id="A0A9P0D7G0"/>
<proteinExistence type="predicted"/>
<keyword evidence="2" id="KW-1185">Reference proteome</keyword>
<dbReference type="EMBL" id="OV651818">
    <property type="protein sequence ID" value="CAH1111617.1"/>
    <property type="molecule type" value="Genomic_DNA"/>
</dbReference>
<accession>A0A9P0D7G0</accession>
<organism evidence="1 2">
    <name type="scientific">Psylliodes chrysocephalus</name>
    <dbReference type="NCBI Taxonomy" id="3402493"/>
    <lineage>
        <taxon>Eukaryota</taxon>
        <taxon>Metazoa</taxon>
        <taxon>Ecdysozoa</taxon>
        <taxon>Arthropoda</taxon>
        <taxon>Hexapoda</taxon>
        <taxon>Insecta</taxon>
        <taxon>Pterygota</taxon>
        <taxon>Neoptera</taxon>
        <taxon>Endopterygota</taxon>
        <taxon>Coleoptera</taxon>
        <taxon>Polyphaga</taxon>
        <taxon>Cucujiformia</taxon>
        <taxon>Chrysomeloidea</taxon>
        <taxon>Chrysomelidae</taxon>
        <taxon>Galerucinae</taxon>
        <taxon>Alticini</taxon>
        <taxon>Psylliodes</taxon>
    </lineage>
</organism>
<gene>
    <name evidence="1" type="ORF">PSYICH_LOCUS12181</name>
</gene>
<dbReference type="GO" id="GO:0005634">
    <property type="term" value="C:nucleus"/>
    <property type="evidence" value="ECO:0007669"/>
    <property type="project" value="TreeGrafter"/>
</dbReference>
<evidence type="ECO:0000313" key="2">
    <source>
        <dbReference type="Proteomes" id="UP001153636"/>
    </source>
</evidence>
<sequence length="421" mass="49317">MEKHTLKCLHCQLPNLESVCQCQFQPANLNLASTIPEREILDHICLIVLLIIYQPQKIKCMCSMSSKVYRRYSKDPGISKRRAALSNPLELEQDFENLELDDLEADFMDVHKSYKEHRREMVLKKERLKYQIVKQKYFKEKFPNFLTWNDKEQIKFLHNKDPEEWTVEKLSESFPALPETVQKILKGKFLKSGSKIKNHDTVVEKNWEDLKAGKFENLPSDLIEHLNKFTARKLNTHVLIKKQEIINRPKIKSEFSEIITSYEKLKNKHLDNEISDNLQLNIKNEKHADQDTYLLLAKKKMKDLSPTTLSHLQEGIKNKAVKGNNLTEEEQIIYDEAAVLQPEENAIALNQEDVAALSENKYNTGAGSLIRKTERDYSHLIYPEKIVIPKELKKRGYTYRLNDCYYDVDGEFLYRVPGMDK</sequence>
<dbReference type="PANTHER" id="PTHR13475:SF3">
    <property type="entry name" value="NEUGRIN"/>
    <property type="match status" value="1"/>
</dbReference>
<name>A0A9P0D7G0_9CUCU</name>
<dbReference type="Proteomes" id="UP001153636">
    <property type="component" value="Chromosome 6"/>
</dbReference>
<dbReference type="InterPro" id="IPR010487">
    <property type="entry name" value="NGRN/Rrg9"/>
</dbReference>
<dbReference type="PANTHER" id="PTHR13475">
    <property type="entry name" value="NEUGRIN"/>
    <property type="match status" value="1"/>
</dbReference>
<evidence type="ECO:0008006" key="3">
    <source>
        <dbReference type="Google" id="ProtNLM"/>
    </source>
</evidence>
<evidence type="ECO:0000313" key="1">
    <source>
        <dbReference type="EMBL" id="CAH1111617.1"/>
    </source>
</evidence>
<dbReference type="Pfam" id="PF06413">
    <property type="entry name" value="Neugrin"/>
    <property type="match status" value="1"/>
</dbReference>
<dbReference type="OrthoDB" id="6415470at2759"/>
<reference evidence="1" key="1">
    <citation type="submission" date="2022-01" db="EMBL/GenBank/DDBJ databases">
        <authorList>
            <person name="King R."/>
        </authorList>
    </citation>
    <scope>NUCLEOTIDE SEQUENCE</scope>
</reference>